<dbReference type="EC" id="2.7.13.3" evidence="2"/>
<dbReference type="eggNOG" id="COG4191">
    <property type="taxonomic scope" value="Bacteria"/>
</dbReference>
<keyword evidence="10" id="KW-1185">Reference proteome</keyword>
<evidence type="ECO:0000256" key="2">
    <source>
        <dbReference type="ARBA" id="ARBA00012438"/>
    </source>
</evidence>
<keyword evidence="3 9" id="KW-0418">Kinase</keyword>
<keyword evidence="5" id="KW-0805">Transcription regulation</keyword>
<gene>
    <name evidence="9" type="ORF">Bccel_0680</name>
</gene>
<reference evidence="10" key="1">
    <citation type="submission" date="2015-07" db="EMBL/GenBank/DDBJ databases">
        <title>Near-Complete Genome Sequence of the Cellulolytic Bacterium Bacteroides (Pseudobacteroides) cellulosolvens ATCC 35603.</title>
        <authorList>
            <person name="Dassa B."/>
            <person name="Utturkar S.M."/>
            <person name="Klingeman D.M."/>
            <person name="Hurt R.A."/>
            <person name="Keller M."/>
            <person name="Xu J."/>
            <person name="Reddy Y.H.K."/>
            <person name="Borovok I."/>
            <person name="Grinberg I.R."/>
            <person name="Lamed R."/>
            <person name="Zhivin O."/>
            <person name="Bayer E.A."/>
            <person name="Brown S.D."/>
        </authorList>
    </citation>
    <scope>NUCLEOTIDE SEQUENCE [LARGE SCALE GENOMIC DNA]</scope>
    <source>
        <strain evidence="10">DSM 2933</strain>
    </source>
</reference>
<comment type="catalytic activity">
    <reaction evidence="1">
        <text>ATP + protein L-histidine = ADP + protein N-phospho-L-histidine.</text>
        <dbReference type="EC" id="2.7.13.3"/>
    </reaction>
</comment>
<dbReference type="InterPro" id="IPR005467">
    <property type="entry name" value="His_kinase_dom"/>
</dbReference>
<evidence type="ECO:0000256" key="3">
    <source>
        <dbReference type="ARBA" id="ARBA00022777"/>
    </source>
</evidence>
<dbReference type="SMART" id="SM00387">
    <property type="entry name" value="HATPase_c"/>
    <property type="match status" value="1"/>
</dbReference>
<keyword evidence="4" id="KW-0902">Two-component regulatory system</keyword>
<dbReference type="Gene3D" id="3.40.50.2300">
    <property type="match status" value="2"/>
</dbReference>
<evidence type="ECO:0000256" key="5">
    <source>
        <dbReference type="ARBA" id="ARBA00023015"/>
    </source>
</evidence>
<dbReference type="RefSeq" id="WP_152965905.1">
    <property type="nucleotide sequence ID" value="NZ_JQKC01000020.1"/>
</dbReference>
<name>A0A0L6JI74_9FIRM</name>
<dbReference type="GO" id="GO:0004673">
    <property type="term" value="F:protein histidine kinase activity"/>
    <property type="evidence" value="ECO:0007669"/>
    <property type="project" value="UniProtKB-EC"/>
</dbReference>
<comment type="caution">
    <text evidence="9">The sequence shown here is derived from an EMBL/GenBank/DDBJ whole genome shotgun (WGS) entry which is preliminary data.</text>
</comment>
<dbReference type="OrthoDB" id="9784397at2"/>
<dbReference type="InterPro" id="IPR028082">
    <property type="entry name" value="Peripla_BP_I"/>
</dbReference>
<dbReference type="EMBL" id="LGTC01000001">
    <property type="protein sequence ID" value="KNY25420.1"/>
    <property type="molecule type" value="Genomic_DNA"/>
</dbReference>
<dbReference type="Gene3D" id="3.30.565.10">
    <property type="entry name" value="Histidine kinase-like ATPase, C-terminal domain"/>
    <property type="match status" value="1"/>
</dbReference>
<dbReference type="Pfam" id="PF13377">
    <property type="entry name" value="Peripla_BP_3"/>
    <property type="match status" value="1"/>
</dbReference>
<organism evidence="9 10">
    <name type="scientific">Pseudobacteroides cellulosolvens ATCC 35603 = DSM 2933</name>
    <dbReference type="NCBI Taxonomy" id="398512"/>
    <lineage>
        <taxon>Bacteria</taxon>
        <taxon>Bacillati</taxon>
        <taxon>Bacillota</taxon>
        <taxon>Clostridia</taxon>
        <taxon>Eubacteriales</taxon>
        <taxon>Oscillospiraceae</taxon>
        <taxon>Pseudobacteroides</taxon>
    </lineage>
</organism>
<evidence type="ECO:0000313" key="9">
    <source>
        <dbReference type="EMBL" id="KNY25420.1"/>
    </source>
</evidence>
<dbReference type="SUPFAM" id="SSF53822">
    <property type="entry name" value="Periplasmic binding protein-like I"/>
    <property type="match status" value="1"/>
</dbReference>
<dbReference type="STRING" id="398512.Bccel_0680"/>
<dbReference type="Gene3D" id="1.10.287.130">
    <property type="match status" value="1"/>
</dbReference>
<dbReference type="InterPro" id="IPR036890">
    <property type="entry name" value="HATPase_C_sf"/>
</dbReference>
<dbReference type="PRINTS" id="PR00344">
    <property type="entry name" value="BCTRLSENSOR"/>
</dbReference>
<keyword evidence="7" id="KW-0804">Transcription</keyword>
<dbReference type="PANTHER" id="PTHR30146">
    <property type="entry name" value="LACI-RELATED TRANSCRIPTIONAL REPRESSOR"/>
    <property type="match status" value="1"/>
</dbReference>
<feature type="domain" description="Histidine kinase" evidence="8">
    <location>
        <begin position="482"/>
        <end position="713"/>
    </location>
</feature>
<evidence type="ECO:0000256" key="6">
    <source>
        <dbReference type="ARBA" id="ARBA00023125"/>
    </source>
</evidence>
<dbReference type="InterPro" id="IPR004358">
    <property type="entry name" value="Sig_transdc_His_kin-like_C"/>
</dbReference>
<evidence type="ECO:0000256" key="4">
    <source>
        <dbReference type="ARBA" id="ARBA00023012"/>
    </source>
</evidence>
<evidence type="ECO:0000256" key="1">
    <source>
        <dbReference type="ARBA" id="ARBA00000085"/>
    </source>
</evidence>
<keyword evidence="3 9" id="KW-0808">Transferase</keyword>
<dbReference type="InterPro" id="IPR046335">
    <property type="entry name" value="LacI/GalR-like_sensor"/>
</dbReference>
<evidence type="ECO:0000256" key="7">
    <source>
        <dbReference type="ARBA" id="ARBA00023163"/>
    </source>
</evidence>
<dbReference type="PROSITE" id="PS50109">
    <property type="entry name" value="HIS_KIN"/>
    <property type="match status" value="1"/>
</dbReference>
<dbReference type="GO" id="GO:0000160">
    <property type="term" value="P:phosphorelay signal transduction system"/>
    <property type="evidence" value="ECO:0007669"/>
    <property type="project" value="UniProtKB-KW"/>
</dbReference>
<proteinExistence type="predicted"/>
<dbReference type="GO" id="GO:0003700">
    <property type="term" value="F:DNA-binding transcription factor activity"/>
    <property type="evidence" value="ECO:0007669"/>
    <property type="project" value="TreeGrafter"/>
</dbReference>
<sequence>MNRKRLNIGVITKYVENFYFGSLLKGIQSIVKQKDARMVVFNTYMLDRFRSNEKEGGAYFPISFNHIDGWIILTEGISEEYKVKLLGKGKPVVLVGHRPNNYNCSVLLEDNFWGAKQVVEHLISHGHKRIAYLGCSNVYDITERFEGYKKTLEGYGLYDESIVFNTKEPMPNLGREVALSLAEKGIDFTAIFSANDYLAFGFIDGLREMNINVPEDIAVVGYDNTDKSKISKPALSSVNQDTYGKGIEAAKIIFRIIESKVLRSETILFKSDLVLRESCGCKLEQKTDENDIIQNIIGLKRSMIERLEDVLYKNSDLGTMFFSMNVNDIIKLIPEIVDEYTWFCFGLLDNDNEAADNLIIQTVVDNIKKSRSDNEFMCSLENFPPLELLTDYELDYDDVLWIVPVSTEKKNIGVMAYISKIYEETSFFAYDMHMVLFNLFGISVDRGLAMDKLKETLASLKKTQEQLIESEKLVSLGSLVAGVAHEINNPIGVSVTATTYMESNTAQLKELFETNKLTKSDLTRFLNKNNESVKILLMNLQRASDLIRSFKQIAVDNTIDEKRIFKVKDYVNDVILSLNPKLRKKRIKVNLECPEDLELHCNPGELSQILTNLILNSIIHGYDEEEHGEISILFKKHGTELIIEYNDFGKGMKKDVLEKIFEPFFTTQSGSDGSGLGLIIISNIIKQKFGGTIKCDSEYKKGTKFIISIPLSSVL</sequence>
<dbReference type="InterPro" id="IPR003594">
    <property type="entry name" value="HATPase_dom"/>
</dbReference>
<dbReference type="GO" id="GO:0000976">
    <property type="term" value="F:transcription cis-regulatory region binding"/>
    <property type="evidence" value="ECO:0007669"/>
    <property type="project" value="TreeGrafter"/>
</dbReference>
<keyword evidence="6" id="KW-0238">DNA-binding</keyword>
<dbReference type="eggNOG" id="COG1609">
    <property type="taxonomic scope" value="Bacteria"/>
</dbReference>
<dbReference type="Proteomes" id="UP000036923">
    <property type="component" value="Unassembled WGS sequence"/>
</dbReference>
<dbReference type="SUPFAM" id="SSF55874">
    <property type="entry name" value="ATPase domain of HSP90 chaperone/DNA topoisomerase II/histidine kinase"/>
    <property type="match status" value="1"/>
</dbReference>
<evidence type="ECO:0000313" key="10">
    <source>
        <dbReference type="Proteomes" id="UP000036923"/>
    </source>
</evidence>
<protein>
    <recommendedName>
        <fullName evidence="2">histidine kinase</fullName>
        <ecNumber evidence="2">2.7.13.3</ecNumber>
    </recommendedName>
</protein>
<dbReference type="AlphaFoldDB" id="A0A0L6JI74"/>
<dbReference type="CDD" id="cd06267">
    <property type="entry name" value="PBP1_LacI_sugar_binding-like"/>
    <property type="match status" value="1"/>
</dbReference>
<dbReference type="PANTHER" id="PTHR30146:SF24">
    <property type="entry name" value="XYLOSE OPERON REGULATORY PROTEIN"/>
    <property type="match status" value="1"/>
</dbReference>
<dbReference type="Pfam" id="PF02518">
    <property type="entry name" value="HATPase_c"/>
    <property type="match status" value="1"/>
</dbReference>
<accession>A0A0L6JI74</accession>
<evidence type="ECO:0000259" key="8">
    <source>
        <dbReference type="PROSITE" id="PS50109"/>
    </source>
</evidence>